<dbReference type="OrthoDB" id="30376at10239"/>
<organism evidence="1 2">
    <name type="scientific">Bacillus phage phiAGATE</name>
    <dbReference type="NCBI Taxonomy" id="1204533"/>
    <lineage>
        <taxon>Viruses</taxon>
        <taxon>Duplodnaviria</taxon>
        <taxon>Heunggongvirae</taxon>
        <taxon>Uroviricota</taxon>
        <taxon>Caudoviricetes</taxon>
        <taxon>Herelleviridae</taxon>
        <taxon>Bastillevirinae</taxon>
        <taxon>Agatevirus</taxon>
        <taxon>Agatevirus agate</taxon>
    </lineage>
</organism>
<dbReference type="KEGG" id="vg:14516166"/>
<dbReference type="RefSeq" id="YP_007349284.1">
    <property type="nucleotide sequence ID" value="NC_020081.2"/>
</dbReference>
<dbReference type="Proteomes" id="UP000010364">
    <property type="component" value="Segment"/>
</dbReference>
<accession>L0LC76</accession>
<keyword evidence="2" id="KW-1185">Reference proteome</keyword>
<dbReference type="GeneID" id="14516166"/>
<evidence type="ECO:0000313" key="2">
    <source>
        <dbReference type="Proteomes" id="UP000010364"/>
    </source>
</evidence>
<proteinExistence type="predicted"/>
<protein>
    <submittedName>
        <fullName evidence="1">Uncharacterized protein</fullName>
    </submittedName>
</protein>
<reference evidence="1" key="1">
    <citation type="submission" date="2013-11" db="EMBL/GenBank/DDBJ databases">
        <title>Discovery of phiAGATE novel phage infecting Bacillus pumilus leads to new insights in phylogeny of subfamily Spounavirinae.</title>
        <authorList>
            <person name="Barylski J."/>
            <person name="Nowicki G."/>
            <person name="Gozdzicka-Jozefiak A."/>
        </authorList>
    </citation>
    <scope>NUCLEOTIDE SEQUENCE [LARGE SCALE GENOMIC DNA]</scope>
</reference>
<evidence type="ECO:0000313" key="1">
    <source>
        <dbReference type="EMBL" id="AGB62691.1"/>
    </source>
</evidence>
<dbReference type="EMBL" id="JX238501">
    <property type="protein sequence ID" value="AGB62691.1"/>
    <property type="molecule type" value="Genomic_DNA"/>
</dbReference>
<name>L0LC76_9CAUD</name>
<sequence>MKKVKITLRGGGALEWTPKNKTKNILGLWNWMSRTQVETAILNFKEGGVRISEIAAMEYIEEPPVELSYFDDEQEEEEKVRLTLWDGRVLYWAPIGKTKNILEFLIGHSNPNRKPLHRDKSDNLTFVEGELHPYDISAIERVGVVDQEELSSIDEQFARAVVEVDKTTSRGDDEVQEYREIKGIVYANSEEPFTDINSFPRFDVYPSLVSLVATLGYGSKEEELVSNGFIFAEITCRVPLSEFKRFEEGNWVLVNREDVLSEDIRFEDSYELKPGQVNTMRYLATDYRDKTVTVYAKEPDRVCESLRYHRVCALVPVMSSSLEEIGRVHVPCYHVAKAHLGES</sequence>